<feature type="transmembrane region" description="Helical" evidence="7">
    <location>
        <begin position="52"/>
        <end position="72"/>
    </location>
</feature>
<dbReference type="GO" id="GO:0022857">
    <property type="term" value="F:transmembrane transporter activity"/>
    <property type="evidence" value="ECO:0007669"/>
    <property type="project" value="InterPro"/>
</dbReference>
<evidence type="ECO:0000313" key="12">
    <source>
        <dbReference type="Proteomes" id="UP000251485"/>
    </source>
</evidence>
<feature type="transmembrane region" description="Helical" evidence="7">
    <location>
        <begin position="341"/>
        <end position="363"/>
    </location>
</feature>
<dbReference type="EMBL" id="UAUE01000028">
    <property type="protein sequence ID" value="SPZ01685.1"/>
    <property type="molecule type" value="Genomic_DNA"/>
</dbReference>
<dbReference type="STRING" id="584.AOUC001_13995"/>
<evidence type="ECO:0000256" key="3">
    <source>
        <dbReference type="ARBA" id="ARBA00022475"/>
    </source>
</evidence>
<dbReference type="RefSeq" id="WP_004244783.1">
    <property type="nucleotide sequence ID" value="NZ_ABFDCH020000019.1"/>
</dbReference>
<evidence type="ECO:0000256" key="2">
    <source>
        <dbReference type="ARBA" id="ARBA00022448"/>
    </source>
</evidence>
<gene>
    <name evidence="9" type="primary">lplT</name>
    <name evidence="8" type="ORF">AM402_17135</name>
    <name evidence="10" type="ORF">NCTC10975_04346</name>
    <name evidence="9" type="ORF">PW210_000608</name>
</gene>
<reference evidence="10 12" key="2">
    <citation type="submission" date="2018-06" db="EMBL/GenBank/DDBJ databases">
        <authorList>
            <consortium name="Pathogen Informatics"/>
            <person name="Doyle S."/>
        </authorList>
    </citation>
    <scope>NUCLEOTIDE SEQUENCE [LARGE SCALE GENOMIC DNA]</scope>
    <source>
        <strain evidence="10 12">NCTC10975</strain>
    </source>
</reference>
<organism evidence="9 13">
    <name type="scientific">Proteus mirabilis</name>
    <dbReference type="NCBI Taxonomy" id="584"/>
    <lineage>
        <taxon>Bacteria</taxon>
        <taxon>Pseudomonadati</taxon>
        <taxon>Pseudomonadota</taxon>
        <taxon>Gammaproteobacteria</taxon>
        <taxon>Enterobacterales</taxon>
        <taxon>Morganellaceae</taxon>
        <taxon>Proteus</taxon>
    </lineage>
</organism>
<evidence type="ECO:0000256" key="1">
    <source>
        <dbReference type="ARBA" id="ARBA00004651"/>
    </source>
</evidence>
<keyword evidence="2" id="KW-0813">Transport</keyword>
<feature type="transmembrane region" description="Helical" evidence="7">
    <location>
        <begin position="369"/>
        <end position="392"/>
    </location>
</feature>
<dbReference type="PANTHER" id="PTHR43266">
    <property type="entry name" value="MACROLIDE-EFFLUX PROTEIN"/>
    <property type="match status" value="1"/>
</dbReference>
<keyword evidence="5 7" id="KW-1133">Transmembrane helix</keyword>
<evidence type="ECO:0000313" key="13">
    <source>
        <dbReference type="Proteomes" id="UP001171165"/>
    </source>
</evidence>
<evidence type="ECO:0000256" key="4">
    <source>
        <dbReference type="ARBA" id="ARBA00022692"/>
    </source>
</evidence>
<feature type="transmembrane region" description="Helical" evidence="7">
    <location>
        <begin position="306"/>
        <end position="329"/>
    </location>
</feature>
<keyword evidence="3" id="KW-1003">Cell membrane</keyword>
<proteinExistence type="predicted"/>
<comment type="subcellular location">
    <subcellularLocation>
        <location evidence="1">Cell membrane</location>
        <topology evidence="1">Multi-pass membrane protein</topology>
    </subcellularLocation>
</comment>
<evidence type="ECO:0000256" key="7">
    <source>
        <dbReference type="SAM" id="Phobius"/>
    </source>
</evidence>
<feature type="transmembrane region" description="Helical" evidence="7">
    <location>
        <begin position="219"/>
        <end position="244"/>
    </location>
</feature>
<dbReference type="KEGG" id="pvl:AOB99_04585"/>
<reference evidence="8 11" key="1">
    <citation type="submission" date="2017-05" db="EMBL/GenBank/DDBJ databases">
        <title>Whole genome sequencing of Proteus mirabilis AR_0155.</title>
        <authorList>
            <person name="Conlan S."/>
            <person name="Thomas P.J."/>
            <person name="Mullikin J."/>
            <person name="Frank K.M."/>
            <person name="Segre J.A."/>
        </authorList>
    </citation>
    <scope>NUCLEOTIDE SEQUENCE [LARGE SCALE GENOMIC DNA]</scope>
    <source>
        <strain evidence="8 11">AR_0155</strain>
    </source>
</reference>
<keyword evidence="4 7" id="KW-0812">Transmembrane</keyword>
<dbReference type="AlphaFoldDB" id="A0A1Z1SZH8"/>
<dbReference type="Proteomes" id="UP000195540">
    <property type="component" value="Chromosome"/>
</dbReference>
<evidence type="ECO:0000256" key="6">
    <source>
        <dbReference type="ARBA" id="ARBA00023136"/>
    </source>
</evidence>
<dbReference type="InterPro" id="IPR036259">
    <property type="entry name" value="MFS_trans_sf"/>
</dbReference>
<evidence type="ECO:0000313" key="11">
    <source>
        <dbReference type="Proteomes" id="UP000195540"/>
    </source>
</evidence>
<dbReference type="SUPFAM" id="SSF103473">
    <property type="entry name" value="MFS general substrate transporter"/>
    <property type="match status" value="1"/>
</dbReference>
<protein>
    <submittedName>
        <fullName evidence="9">Lysophospholipid transporter LplT</fullName>
    </submittedName>
</protein>
<dbReference type="NCBIfam" id="NF008397">
    <property type="entry name" value="PRK11195.1"/>
    <property type="match status" value="1"/>
</dbReference>
<dbReference type="Pfam" id="PF07690">
    <property type="entry name" value="MFS_1"/>
    <property type="match status" value="1"/>
</dbReference>
<dbReference type="GO" id="GO:0005886">
    <property type="term" value="C:plasma membrane"/>
    <property type="evidence" value="ECO:0007669"/>
    <property type="project" value="UniProtKB-SubCell"/>
</dbReference>
<reference evidence="9" key="3">
    <citation type="submission" date="2023-06" db="EMBL/GenBank/DDBJ databases">
        <authorList>
            <consortium name="Clinical and Environmental Microbiology Branch: Whole genome sequencing antimicrobial resistance pathogens in the healthcare setting"/>
        </authorList>
    </citation>
    <scope>NUCLEOTIDE SEQUENCE</scope>
    <source>
        <strain evidence="9">Microbial</strain>
    </source>
</reference>
<feature type="transmembrane region" description="Helical" evidence="7">
    <location>
        <begin position="284"/>
        <end position="300"/>
    </location>
</feature>
<dbReference type="Proteomes" id="UP000251485">
    <property type="component" value="Unassembled WGS sequence"/>
</dbReference>
<accession>A0A1Z1SZH8</accession>
<feature type="transmembrane region" description="Helical" evidence="7">
    <location>
        <begin position="20"/>
        <end position="40"/>
    </location>
</feature>
<dbReference type="Proteomes" id="UP001171165">
    <property type="component" value="Unassembled WGS sequence"/>
</dbReference>
<dbReference type="EMBL" id="CP021694">
    <property type="protein sequence ID" value="ARX35796.1"/>
    <property type="molecule type" value="Genomic_DNA"/>
</dbReference>
<feature type="transmembrane region" description="Helical" evidence="7">
    <location>
        <begin position="162"/>
        <end position="183"/>
    </location>
</feature>
<dbReference type="PANTHER" id="PTHR43266:SF2">
    <property type="entry name" value="MAJOR FACILITATOR SUPERFAMILY (MFS) PROFILE DOMAIN-CONTAINING PROTEIN"/>
    <property type="match status" value="1"/>
</dbReference>
<feature type="transmembrane region" description="Helical" evidence="7">
    <location>
        <begin position="92"/>
        <end position="116"/>
    </location>
</feature>
<evidence type="ECO:0000313" key="10">
    <source>
        <dbReference type="EMBL" id="SPZ01685.1"/>
    </source>
</evidence>
<evidence type="ECO:0000313" key="8">
    <source>
        <dbReference type="EMBL" id="ARX35796.1"/>
    </source>
</evidence>
<dbReference type="CDD" id="cd06173">
    <property type="entry name" value="MFS_MefA_like"/>
    <property type="match status" value="1"/>
</dbReference>
<keyword evidence="6 7" id="KW-0472">Membrane</keyword>
<dbReference type="EMBL" id="ABKSPD020000001">
    <property type="protein sequence ID" value="EKW9774842.1"/>
    <property type="molecule type" value="Genomic_DNA"/>
</dbReference>
<feature type="transmembrane region" description="Helical" evidence="7">
    <location>
        <begin position="256"/>
        <end position="277"/>
    </location>
</feature>
<evidence type="ECO:0000313" key="9">
    <source>
        <dbReference type="EMBL" id="EKW9774842.1"/>
    </source>
</evidence>
<name>A0A1Z1SZH8_PROMI</name>
<dbReference type="Gene3D" id="1.20.1250.20">
    <property type="entry name" value="MFS general substrate transporter like domains"/>
    <property type="match status" value="1"/>
</dbReference>
<sequence length="400" mass="42448">MSENISQPPLLSKGMKAVLLSQFLSAFADNALLFAILAQFKSALYPEWSQPILQMVFVLAYILLAPFVGQVADRQPKGRVMLTGNALKFAGAFLICIGTDPFLGYALVGIGAAIYSPAKYGILGELTDGERLVKANGLMEASTIAAILLGSVIGGLLSDWSIILALAVCATMYALAVLVNFSIPKLSPAQIGRGWNIKKIFNQFLAACGSLWRDKESRFSLVGTSMFWGAGVTLRFLLVQWVPIALGMTDNTTPTILNAMVAIGIVIGAGLAAKFVTLKTVRRCMPAGVLIGLGVVYFSLQTTIIPAYFILVVIGIFGGFFVVPLNALLQDKGKHSVGAGNAIAVQNLGENTAMLLMLGLFSLVTSMGVSVITIGIGFGAIFALAIGGLWLWDCTRKRAE</sequence>
<evidence type="ECO:0000256" key="5">
    <source>
        <dbReference type="ARBA" id="ARBA00022989"/>
    </source>
</evidence>
<dbReference type="InterPro" id="IPR011701">
    <property type="entry name" value="MFS"/>
</dbReference>